<dbReference type="SMART" id="SM00855">
    <property type="entry name" value="PGAM"/>
    <property type="match status" value="1"/>
</dbReference>
<evidence type="ECO:0000256" key="1">
    <source>
        <dbReference type="ARBA" id="ARBA00022801"/>
    </source>
</evidence>
<accession>A0A1E3P1E2</accession>
<dbReference type="Pfam" id="PF00300">
    <property type="entry name" value="His_Phos_1"/>
    <property type="match status" value="1"/>
</dbReference>
<keyword evidence="1" id="KW-0378">Hydrolase</keyword>
<dbReference type="AlphaFoldDB" id="A0A1E3P1E2"/>
<dbReference type="Proteomes" id="UP000094112">
    <property type="component" value="Unassembled WGS sequence"/>
</dbReference>
<proteinExistence type="predicted"/>
<dbReference type="GO" id="GO:0045820">
    <property type="term" value="P:negative regulation of glycolytic process"/>
    <property type="evidence" value="ECO:0007669"/>
    <property type="project" value="TreeGrafter"/>
</dbReference>
<dbReference type="GO" id="GO:0004331">
    <property type="term" value="F:fructose-2,6-bisphosphate 2-phosphatase activity"/>
    <property type="evidence" value="ECO:0007669"/>
    <property type="project" value="TreeGrafter"/>
</dbReference>
<dbReference type="GO" id="GO:0043456">
    <property type="term" value="P:regulation of pentose-phosphate shunt"/>
    <property type="evidence" value="ECO:0007669"/>
    <property type="project" value="TreeGrafter"/>
</dbReference>
<dbReference type="GeneID" id="30203041"/>
<evidence type="ECO:0000313" key="5">
    <source>
        <dbReference type="Proteomes" id="UP000094112"/>
    </source>
</evidence>
<dbReference type="Gene3D" id="3.40.50.1240">
    <property type="entry name" value="Phosphoglycerate mutase-like"/>
    <property type="match status" value="1"/>
</dbReference>
<feature type="active site" description="Proton donor/acceptor" evidence="2">
    <location>
        <position position="93"/>
    </location>
</feature>
<dbReference type="PANTHER" id="PTHR46517:SF1">
    <property type="entry name" value="FRUCTOSE-2,6-BISPHOSPHATASE TIGAR"/>
    <property type="match status" value="1"/>
</dbReference>
<dbReference type="STRING" id="683960.A0A1E3P1E2"/>
<reference evidence="4 5" key="1">
    <citation type="journal article" date="2016" name="Proc. Natl. Acad. Sci. U.S.A.">
        <title>Comparative genomics of biotechnologically important yeasts.</title>
        <authorList>
            <person name="Riley R."/>
            <person name="Haridas S."/>
            <person name="Wolfe K.H."/>
            <person name="Lopes M.R."/>
            <person name="Hittinger C.T."/>
            <person name="Goeker M."/>
            <person name="Salamov A.A."/>
            <person name="Wisecaver J.H."/>
            <person name="Long T.M."/>
            <person name="Calvey C.H."/>
            <person name="Aerts A.L."/>
            <person name="Barry K.W."/>
            <person name="Choi C."/>
            <person name="Clum A."/>
            <person name="Coughlan A.Y."/>
            <person name="Deshpande S."/>
            <person name="Douglass A.P."/>
            <person name="Hanson S.J."/>
            <person name="Klenk H.-P."/>
            <person name="LaButti K.M."/>
            <person name="Lapidus A."/>
            <person name="Lindquist E.A."/>
            <person name="Lipzen A.M."/>
            <person name="Meier-Kolthoff J.P."/>
            <person name="Ohm R.A."/>
            <person name="Otillar R.P."/>
            <person name="Pangilinan J.L."/>
            <person name="Peng Y."/>
            <person name="Rokas A."/>
            <person name="Rosa C.A."/>
            <person name="Scheuner C."/>
            <person name="Sibirny A.A."/>
            <person name="Slot J.C."/>
            <person name="Stielow J.B."/>
            <person name="Sun H."/>
            <person name="Kurtzman C.P."/>
            <person name="Blackwell M."/>
            <person name="Grigoriev I.V."/>
            <person name="Jeffries T.W."/>
        </authorList>
    </citation>
    <scope>NUCLEOTIDE SEQUENCE [LARGE SCALE GENOMIC DNA]</scope>
    <source>
        <strain evidence="5">ATCC 58044 / CBS 1984 / NCYC 433 / NRRL Y-366-8</strain>
    </source>
</reference>
<feature type="active site" description="Tele-phosphohistidine intermediate" evidence="2">
    <location>
        <position position="18"/>
    </location>
</feature>
<evidence type="ECO:0008006" key="6">
    <source>
        <dbReference type="Google" id="ProtNLM"/>
    </source>
</evidence>
<dbReference type="SUPFAM" id="SSF53254">
    <property type="entry name" value="Phosphoglycerate mutase-like"/>
    <property type="match status" value="1"/>
</dbReference>
<name>A0A1E3P1E2_WICAA</name>
<dbReference type="OrthoDB" id="354304at2759"/>
<dbReference type="CDD" id="cd07067">
    <property type="entry name" value="HP_PGM_like"/>
    <property type="match status" value="1"/>
</dbReference>
<feature type="binding site" evidence="3">
    <location>
        <begin position="17"/>
        <end position="24"/>
    </location>
    <ligand>
        <name>substrate</name>
    </ligand>
</feature>
<dbReference type="InterPro" id="IPR051695">
    <property type="entry name" value="Phosphoglycerate_Mutase"/>
</dbReference>
<gene>
    <name evidence="4" type="ORF">WICANDRAFT_84847</name>
</gene>
<keyword evidence="5" id="KW-1185">Reference proteome</keyword>
<dbReference type="RefSeq" id="XP_019038432.1">
    <property type="nucleotide sequence ID" value="XM_019185795.1"/>
</dbReference>
<dbReference type="EMBL" id="KV454211">
    <property type="protein sequence ID" value="ODQ59225.1"/>
    <property type="molecule type" value="Genomic_DNA"/>
</dbReference>
<evidence type="ECO:0000313" key="4">
    <source>
        <dbReference type="EMBL" id="ODQ59225.1"/>
    </source>
</evidence>
<sequence length="216" mass="24511">MSEINTDDKVIRVFVVRHGQTNHNVAKILQGHLDTELNEQGLAQAELAGEKFKDYPIDAIYSSDLKRCKGTASTIQKHLSSPVDVTFSSNLRERNMGVIEGMKMQDAIEYAKKDGKSSYKEYGESSHALVSRIQKQVNKILEENKHHKNILLCSHGGTIRTLLKILKYNEDIIVYNTSVTIIDFNKEDFNDFKIIKIGDTKHLGEGEFKVSDTRVR</sequence>
<dbReference type="InterPro" id="IPR013078">
    <property type="entry name" value="His_Pase_superF_clade-1"/>
</dbReference>
<feature type="binding site" evidence="3">
    <location>
        <position position="67"/>
    </location>
    <ligand>
        <name>substrate</name>
    </ligand>
</feature>
<evidence type="ECO:0000256" key="2">
    <source>
        <dbReference type="PIRSR" id="PIRSR613078-1"/>
    </source>
</evidence>
<protein>
    <recommendedName>
        <fullName evidence="6">Phosphoglycerate mutase</fullName>
    </recommendedName>
</protein>
<evidence type="ECO:0000256" key="3">
    <source>
        <dbReference type="PIRSR" id="PIRSR613078-2"/>
    </source>
</evidence>
<dbReference type="PROSITE" id="PS00175">
    <property type="entry name" value="PG_MUTASE"/>
    <property type="match status" value="1"/>
</dbReference>
<dbReference type="GO" id="GO:0005829">
    <property type="term" value="C:cytosol"/>
    <property type="evidence" value="ECO:0007669"/>
    <property type="project" value="TreeGrafter"/>
</dbReference>
<dbReference type="InterPro" id="IPR001345">
    <property type="entry name" value="PG/BPGM_mutase_AS"/>
</dbReference>
<dbReference type="PANTHER" id="PTHR46517">
    <property type="entry name" value="FRUCTOSE-2,6-BISPHOSPHATASE TIGAR"/>
    <property type="match status" value="1"/>
</dbReference>
<organism evidence="4 5">
    <name type="scientific">Wickerhamomyces anomalus (strain ATCC 58044 / CBS 1984 / NCYC 433 / NRRL Y-366-8)</name>
    <name type="common">Yeast</name>
    <name type="synonym">Hansenula anomala</name>
    <dbReference type="NCBI Taxonomy" id="683960"/>
    <lineage>
        <taxon>Eukaryota</taxon>
        <taxon>Fungi</taxon>
        <taxon>Dikarya</taxon>
        <taxon>Ascomycota</taxon>
        <taxon>Saccharomycotina</taxon>
        <taxon>Saccharomycetes</taxon>
        <taxon>Phaffomycetales</taxon>
        <taxon>Wickerhamomycetaceae</taxon>
        <taxon>Wickerhamomyces</taxon>
    </lineage>
</organism>
<dbReference type="InterPro" id="IPR029033">
    <property type="entry name" value="His_PPase_superfam"/>
</dbReference>